<evidence type="ECO:0000313" key="1">
    <source>
        <dbReference type="EMBL" id="MTB95410.1"/>
    </source>
</evidence>
<sequence length="67" mass="7573">MAKALIGYLDSDLRDPRLASDNARLRARVRELEALVLRLSEENDRLVATRAAEILDREPGLQEMQPA</sequence>
<dbReference type="Proteomes" id="UP000433406">
    <property type="component" value="Unassembled WGS sequence"/>
</dbReference>
<dbReference type="EMBL" id="WLCI01000011">
    <property type="protein sequence ID" value="MTB95410.1"/>
    <property type="molecule type" value="Genomic_DNA"/>
</dbReference>
<gene>
    <name evidence="1" type="ORF">GGQ22_09970</name>
</gene>
<evidence type="ECO:0000313" key="2">
    <source>
        <dbReference type="Proteomes" id="UP000433406"/>
    </source>
</evidence>
<protein>
    <submittedName>
        <fullName evidence="1">Uncharacterized protein</fullName>
    </submittedName>
</protein>
<name>A0A6I3JBC0_9ACTN</name>
<proteinExistence type="predicted"/>
<accession>A0A6I3JBC0</accession>
<comment type="caution">
    <text evidence="1">The sequence shown here is derived from an EMBL/GenBank/DDBJ whole genome shotgun (WGS) entry which is preliminary data.</text>
</comment>
<reference evidence="1 2" key="1">
    <citation type="submission" date="2019-10" db="EMBL/GenBank/DDBJ databases">
        <title>Nocardioides novel species isolated from the excrement of Marmot.</title>
        <authorList>
            <person name="Zhang G."/>
        </authorList>
    </citation>
    <scope>NUCLEOTIDE SEQUENCE [LARGE SCALE GENOMIC DNA]</scope>
    <source>
        <strain evidence="2">zg-579</strain>
    </source>
</reference>
<keyword evidence="2" id="KW-1185">Reference proteome</keyword>
<dbReference type="RefSeq" id="WP_154615012.1">
    <property type="nucleotide sequence ID" value="NZ_CP053660.1"/>
</dbReference>
<dbReference type="AlphaFoldDB" id="A0A6I3JBC0"/>
<organism evidence="1 2">
    <name type="scientific">Nocardioides marmotae</name>
    <dbReference type="NCBI Taxonomy" id="2663857"/>
    <lineage>
        <taxon>Bacteria</taxon>
        <taxon>Bacillati</taxon>
        <taxon>Actinomycetota</taxon>
        <taxon>Actinomycetes</taxon>
        <taxon>Propionibacteriales</taxon>
        <taxon>Nocardioidaceae</taxon>
        <taxon>Nocardioides</taxon>
    </lineage>
</organism>